<keyword evidence="1" id="KW-0695">RNA-directed DNA polymerase</keyword>
<accession>A0A5B6VY87</accession>
<gene>
    <name evidence="1" type="ORF">EPI10_024676</name>
</gene>
<protein>
    <submittedName>
        <fullName evidence="1">Reverse transcriptase</fullName>
    </submittedName>
</protein>
<organism evidence="1 2">
    <name type="scientific">Gossypium australe</name>
    <dbReference type="NCBI Taxonomy" id="47621"/>
    <lineage>
        <taxon>Eukaryota</taxon>
        <taxon>Viridiplantae</taxon>
        <taxon>Streptophyta</taxon>
        <taxon>Embryophyta</taxon>
        <taxon>Tracheophyta</taxon>
        <taxon>Spermatophyta</taxon>
        <taxon>Magnoliopsida</taxon>
        <taxon>eudicotyledons</taxon>
        <taxon>Gunneridae</taxon>
        <taxon>Pentapetalae</taxon>
        <taxon>rosids</taxon>
        <taxon>malvids</taxon>
        <taxon>Malvales</taxon>
        <taxon>Malvaceae</taxon>
        <taxon>Malvoideae</taxon>
        <taxon>Gossypium</taxon>
    </lineage>
</organism>
<keyword evidence="2" id="KW-1185">Reference proteome</keyword>
<comment type="caution">
    <text evidence="1">The sequence shown here is derived from an EMBL/GenBank/DDBJ whole genome shotgun (WGS) entry which is preliminary data.</text>
</comment>
<name>A0A5B6VY87_9ROSI</name>
<dbReference type="EMBL" id="SMMG02000005">
    <property type="protein sequence ID" value="KAA3474381.1"/>
    <property type="molecule type" value="Genomic_DNA"/>
</dbReference>
<dbReference type="GO" id="GO:0003964">
    <property type="term" value="F:RNA-directed DNA polymerase activity"/>
    <property type="evidence" value="ECO:0007669"/>
    <property type="project" value="UniProtKB-KW"/>
</dbReference>
<proteinExistence type="predicted"/>
<evidence type="ECO:0000313" key="2">
    <source>
        <dbReference type="Proteomes" id="UP000325315"/>
    </source>
</evidence>
<dbReference type="AlphaFoldDB" id="A0A5B6VY87"/>
<reference evidence="2" key="1">
    <citation type="journal article" date="2019" name="Plant Biotechnol. J.">
        <title>Genome sequencing of the Australian wild diploid species Gossypium australe highlights disease resistance and delayed gland morphogenesis.</title>
        <authorList>
            <person name="Cai Y."/>
            <person name="Cai X."/>
            <person name="Wang Q."/>
            <person name="Wang P."/>
            <person name="Zhang Y."/>
            <person name="Cai C."/>
            <person name="Xu Y."/>
            <person name="Wang K."/>
            <person name="Zhou Z."/>
            <person name="Wang C."/>
            <person name="Geng S."/>
            <person name="Li B."/>
            <person name="Dong Q."/>
            <person name="Hou Y."/>
            <person name="Wang H."/>
            <person name="Ai P."/>
            <person name="Liu Z."/>
            <person name="Yi F."/>
            <person name="Sun M."/>
            <person name="An G."/>
            <person name="Cheng J."/>
            <person name="Zhang Y."/>
            <person name="Shi Q."/>
            <person name="Xie Y."/>
            <person name="Shi X."/>
            <person name="Chang Y."/>
            <person name="Huang F."/>
            <person name="Chen Y."/>
            <person name="Hong S."/>
            <person name="Mi L."/>
            <person name="Sun Q."/>
            <person name="Zhang L."/>
            <person name="Zhou B."/>
            <person name="Peng R."/>
            <person name="Zhang X."/>
            <person name="Liu F."/>
        </authorList>
    </citation>
    <scope>NUCLEOTIDE SEQUENCE [LARGE SCALE GENOMIC DNA]</scope>
    <source>
        <strain evidence="2">cv. PA1801</strain>
    </source>
</reference>
<keyword evidence="1" id="KW-0548">Nucleotidyltransferase</keyword>
<keyword evidence="1" id="KW-0808">Transferase</keyword>
<sequence>MKLREGELGGVKVSRRGPKISHLLFVDDCIISGEASDRGANVLKRLFQEYEEVSGNSANLTCSCFYKPEKSIWGFLIWLVGRTKRPFNYSRIERNVKLIVGAPGFYLKEAIPTYMMAFFKLSISLCNEMEGIIVKF</sequence>
<dbReference type="Proteomes" id="UP000325315">
    <property type="component" value="Unassembled WGS sequence"/>
</dbReference>
<dbReference type="OrthoDB" id="1936608at2759"/>
<evidence type="ECO:0000313" key="1">
    <source>
        <dbReference type="EMBL" id="KAA3474381.1"/>
    </source>
</evidence>